<gene>
    <name evidence="1" type="ORF">SERLA73DRAFT_149359</name>
</gene>
<evidence type="ECO:0000313" key="1">
    <source>
        <dbReference type="EMBL" id="EGO05114.1"/>
    </source>
</evidence>
<reference evidence="2" key="1">
    <citation type="journal article" date="2011" name="Science">
        <title>The plant cell wall-decomposing machinery underlies the functional diversity of forest fungi.</title>
        <authorList>
            <person name="Eastwood D.C."/>
            <person name="Floudas D."/>
            <person name="Binder M."/>
            <person name="Majcherczyk A."/>
            <person name="Schneider P."/>
            <person name="Aerts A."/>
            <person name="Asiegbu F.O."/>
            <person name="Baker S.E."/>
            <person name="Barry K."/>
            <person name="Bendiksby M."/>
            <person name="Blumentritt M."/>
            <person name="Coutinho P.M."/>
            <person name="Cullen D."/>
            <person name="de Vries R.P."/>
            <person name="Gathman A."/>
            <person name="Goodell B."/>
            <person name="Henrissat B."/>
            <person name="Ihrmark K."/>
            <person name="Kauserud H."/>
            <person name="Kohler A."/>
            <person name="LaButti K."/>
            <person name="Lapidus A."/>
            <person name="Lavin J.L."/>
            <person name="Lee Y.-H."/>
            <person name="Lindquist E."/>
            <person name="Lilly W."/>
            <person name="Lucas S."/>
            <person name="Morin E."/>
            <person name="Murat C."/>
            <person name="Oguiza J.A."/>
            <person name="Park J."/>
            <person name="Pisabarro A.G."/>
            <person name="Riley R."/>
            <person name="Rosling A."/>
            <person name="Salamov A."/>
            <person name="Schmidt O."/>
            <person name="Schmutz J."/>
            <person name="Skrede I."/>
            <person name="Stenlid J."/>
            <person name="Wiebenga A."/>
            <person name="Xie X."/>
            <person name="Kuees U."/>
            <person name="Hibbett D.S."/>
            <person name="Hoffmeister D."/>
            <person name="Hoegberg N."/>
            <person name="Martin F."/>
            <person name="Grigoriev I.V."/>
            <person name="Watkinson S.C."/>
        </authorList>
    </citation>
    <scope>NUCLEOTIDE SEQUENCE [LARGE SCALE GENOMIC DNA]</scope>
    <source>
        <strain evidence="2">strain S7.3</strain>
    </source>
</reference>
<name>F8PI71_SERL3</name>
<dbReference type="OrthoDB" id="8062037at2759"/>
<protein>
    <submittedName>
        <fullName evidence="1">Uncharacterized protein</fullName>
    </submittedName>
</protein>
<keyword evidence="2" id="KW-1185">Reference proteome</keyword>
<evidence type="ECO:0000313" key="2">
    <source>
        <dbReference type="Proteomes" id="UP000008063"/>
    </source>
</evidence>
<dbReference type="HOGENOM" id="CLU_592057_0_0_1"/>
<accession>F8PI71</accession>
<dbReference type="EMBL" id="GL945474">
    <property type="protein sequence ID" value="EGO05114.1"/>
    <property type="molecule type" value="Genomic_DNA"/>
</dbReference>
<dbReference type="InParanoid" id="F8PI71"/>
<organism evidence="2">
    <name type="scientific">Serpula lacrymans var. lacrymans (strain S7.3)</name>
    <name type="common">Dry rot fungus</name>
    <dbReference type="NCBI Taxonomy" id="936435"/>
    <lineage>
        <taxon>Eukaryota</taxon>
        <taxon>Fungi</taxon>
        <taxon>Dikarya</taxon>
        <taxon>Basidiomycota</taxon>
        <taxon>Agaricomycotina</taxon>
        <taxon>Agaricomycetes</taxon>
        <taxon>Agaricomycetidae</taxon>
        <taxon>Boletales</taxon>
        <taxon>Coniophorineae</taxon>
        <taxon>Serpulaceae</taxon>
        <taxon>Serpula</taxon>
    </lineage>
</organism>
<dbReference type="Proteomes" id="UP000008063">
    <property type="component" value="Unassembled WGS sequence"/>
</dbReference>
<dbReference type="STRING" id="936435.F8PI71"/>
<sequence>MPETRECCVYTWSVENDGAIYWVQRHMPFDVVRQFSPTAGIYVTTFVVDAGQDNMLSGEGNHKEIKGQAPMPPKFCEQITSSLRVDLSLAQEYLVVSQCTLASVTQLSSLNGKTSKEYWEILAQMHSSPAGPPLLATSHLLFYLLVNMKGLENVYGEDLGLFWKMLLYSLYQWLYRLKLFCKWKHRPVLSHLIALLWGIKGKDACNKLLLRTCGPVALLQVFMGGGLDTGFWLGSAEKWFHKCLEYIYHNTAELRSGKMWKIITLSPNNGATMFGWILPADVRAFCVPNKGGSLPGVIDPLQSSCLLRHPASRLVFVNYNNFTTNNNHVTSQGCNITHRRILEVFPSGDLTWQYVPKAILEPEVNDKWLWPRLVNLNGELLYCMMDEWDIHKLDPAYKCHVYPAPQILTIIPSDYLQEKSSATLGTGSAMSVDKDIEADSSYIIPEKYMSPRKVVSPQLGYK</sequence>
<dbReference type="AlphaFoldDB" id="F8PI71"/>
<proteinExistence type="predicted"/>